<protein>
    <recommendedName>
        <fullName evidence="1">Thymidylate kinase-like domain-containing protein</fullName>
    </recommendedName>
</protein>
<evidence type="ECO:0000259" key="1">
    <source>
        <dbReference type="Pfam" id="PF02223"/>
    </source>
</evidence>
<dbReference type="InterPro" id="IPR039430">
    <property type="entry name" value="Thymidylate_kin-like_dom"/>
</dbReference>
<evidence type="ECO:0000313" key="3">
    <source>
        <dbReference type="Proteomes" id="UP000176700"/>
    </source>
</evidence>
<feature type="domain" description="Thymidylate kinase-like" evidence="1">
    <location>
        <begin position="2"/>
        <end position="136"/>
    </location>
</feature>
<dbReference type="Pfam" id="PF02223">
    <property type="entry name" value="Thymidylate_kin"/>
    <property type="match status" value="1"/>
</dbReference>
<comment type="caution">
    <text evidence="2">The sequence shown here is derived from an EMBL/GenBank/DDBJ whole genome shotgun (WGS) entry which is preliminary data.</text>
</comment>
<dbReference type="AlphaFoldDB" id="A0A1G2FXW2"/>
<dbReference type="Proteomes" id="UP000176700">
    <property type="component" value="Unassembled WGS sequence"/>
</dbReference>
<gene>
    <name evidence="2" type="ORF">A2W41_02240</name>
</gene>
<accession>A0A1G2FXW2</accession>
<proteinExistence type="predicted"/>
<organism evidence="2 3">
    <name type="scientific">Candidatus Ryanbacteria bacterium RIFCSPHIGHO2_01_45_13</name>
    <dbReference type="NCBI Taxonomy" id="1802112"/>
    <lineage>
        <taxon>Bacteria</taxon>
        <taxon>Candidatus Ryaniibacteriota</taxon>
    </lineage>
</organism>
<sequence length="177" mass="20012">MGCSVLRTKEPTGSSLGDFLRNAEELYGKEILACIAAADRYFHIEKEITPALAAGRIVLSDRYVESSLVLQRLDGCSLEFIWSINSQVLAPDLSVILVADPTILGQRLAIERTKLSRFEREETREQEMRFYREAAEFIVQKGFNVLLLENDKQPVGDTSECIVIEIQKLLNMKEEVS</sequence>
<name>A0A1G2FXW2_9BACT</name>
<reference evidence="2 3" key="1">
    <citation type="journal article" date="2016" name="Nat. Commun.">
        <title>Thousands of microbial genomes shed light on interconnected biogeochemical processes in an aquifer system.</title>
        <authorList>
            <person name="Anantharaman K."/>
            <person name="Brown C.T."/>
            <person name="Hug L.A."/>
            <person name="Sharon I."/>
            <person name="Castelle C.J."/>
            <person name="Probst A.J."/>
            <person name="Thomas B.C."/>
            <person name="Singh A."/>
            <person name="Wilkins M.J."/>
            <person name="Karaoz U."/>
            <person name="Brodie E.L."/>
            <person name="Williams K.H."/>
            <person name="Hubbard S.S."/>
            <person name="Banfield J.F."/>
        </authorList>
    </citation>
    <scope>NUCLEOTIDE SEQUENCE [LARGE SCALE GENOMIC DNA]</scope>
</reference>
<dbReference type="CDD" id="cd01672">
    <property type="entry name" value="TMPK"/>
    <property type="match status" value="1"/>
</dbReference>
<evidence type="ECO:0000313" key="2">
    <source>
        <dbReference type="EMBL" id="OGZ42913.1"/>
    </source>
</evidence>
<dbReference type="SUPFAM" id="SSF52540">
    <property type="entry name" value="P-loop containing nucleoside triphosphate hydrolases"/>
    <property type="match status" value="1"/>
</dbReference>
<dbReference type="InterPro" id="IPR027417">
    <property type="entry name" value="P-loop_NTPase"/>
</dbReference>
<dbReference type="EMBL" id="MHNI01000012">
    <property type="protein sequence ID" value="OGZ42913.1"/>
    <property type="molecule type" value="Genomic_DNA"/>
</dbReference>
<dbReference type="Gene3D" id="3.40.50.300">
    <property type="entry name" value="P-loop containing nucleotide triphosphate hydrolases"/>
    <property type="match status" value="1"/>
</dbReference>